<organism evidence="2">
    <name type="scientific">marine sediment metagenome</name>
    <dbReference type="NCBI Taxonomy" id="412755"/>
    <lineage>
        <taxon>unclassified sequences</taxon>
        <taxon>metagenomes</taxon>
        <taxon>ecological metagenomes</taxon>
    </lineage>
</organism>
<evidence type="ECO:0000313" key="2">
    <source>
        <dbReference type="EMBL" id="GAI25083.1"/>
    </source>
</evidence>
<feature type="domain" description="GAF" evidence="1">
    <location>
        <begin position="153"/>
        <end position="278"/>
    </location>
</feature>
<feature type="domain" description="GAF" evidence="1">
    <location>
        <begin position="52"/>
        <end position="123"/>
    </location>
</feature>
<comment type="caution">
    <text evidence="2">The sequence shown here is derived from an EMBL/GenBank/DDBJ whole genome shotgun (WGS) entry which is preliminary data.</text>
</comment>
<accession>X1M167</accession>
<feature type="non-terminal residue" evidence="2">
    <location>
        <position position="1"/>
    </location>
</feature>
<proteinExistence type="predicted"/>
<sequence>RLLLKEEGTDKSYKLVGFNPEHPFLFKNGGFLEQDIQHLAGPITCGEINLRLKDLPRGKEHIRLSLLRDKMEKFGVELCLPLRKQKERIGILVLGEKIDNRAYTGQDLLLLETLAGQITTALENAKLYEHTREALTTMRKLQRIFITINSIFDIPQILRLAVNNSLGLTSSQRSVLFLLDEKGKSLKEVAHKSIPSFPYRIPSKALSWKAIKEKKPVMNKNATRKPRITISQNLEKSWAMTVAIPMIGRDRIMGTLVVSRISSVSFPEEHMHILSLLA</sequence>
<dbReference type="InterPro" id="IPR003018">
    <property type="entry name" value="GAF"/>
</dbReference>
<evidence type="ECO:0000259" key="1">
    <source>
        <dbReference type="Pfam" id="PF13185"/>
    </source>
</evidence>
<dbReference type="Pfam" id="PF13185">
    <property type="entry name" value="GAF_2"/>
    <property type="match status" value="2"/>
</dbReference>
<dbReference type="EMBL" id="BARV01018915">
    <property type="protein sequence ID" value="GAI25083.1"/>
    <property type="molecule type" value="Genomic_DNA"/>
</dbReference>
<dbReference type="Gene3D" id="3.30.450.40">
    <property type="match status" value="2"/>
</dbReference>
<reference evidence="2" key="1">
    <citation type="journal article" date="2014" name="Front. Microbiol.">
        <title>High frequency of phylogenetically diverse reductive dehalogenase-homologous genes in deep subseafloor sedimentary metagenomes.</title>
        <authorList>
            <person name="Kawai M."/>
            <person name="Futagami T."/>
            <person name="Toyoda A."/>
            <person name="Takaki Y."/>
            <person name="Nishi S."/>
            <person name="Hori S."/>
            <person name="Arai W."/>
            <person name="Tsubouchi T."/>
            <person name="Morono Y."/>
            <person name="Uchiyama I."/>
            <person name="Ito T."/>
            <person name="Fujiyama A."/>
            <person name="Inagaki F."/>
            <person name="Takami H."/>
        </authorList>
    </citation>
    <scope>NUCLEOTIDE SEQUENCE</scope>
    <source>
        <strain evidence="2">Expedition CK06-06</strain>
    </source>
</reference>
<feature type="non-terminal residue" evidence="2">
    <location>
        <position position="278"/>
    </location>
</feature>
<protein>
    <recommendedName>
        <fullName evidence="1">GAF domain-containing protein</fullName>
    </recommendedName>
</protein>
<name>X1M167_9ZZZZ</name>
<gene>
    <name evidence="2" type="ORF">S06H3_31892</name>
</gene>
<dbReference type="SUPFAM" id="SSF55781">
    <property type="entry name" value="GAF domain-like"/>
    <property type="match status" value="2"/>
</dbReference>
<dbReference type="AlphaFoldDB" id="X1M167"/>
<dbReference type="InterPro" id="IPR029016">
    <property type="entry name" value="GAF-like_dom_sf"/>
</dbReference>